<dbReference type="GO" id="GO:0022857">
    <property type="term" value="F:transmembrane transporter activity"/>
    <property type="evidence" value="ECO:0007669"/>
    <property type="project" value="InterPro"/>
</dbReference>
<dbReference type="SUPFAM" id="SSF53850">
    <property type="entry name" value="Periplasmic binding protein-like II"/>
    <property type="match status" value="1"/>
</dbReference>
<dbReference type="GO" id="GO:0043190">
    <property type="term" value="C:ATP-binding cassette (ABC) transporter complex"/>
    <property type="evidence" value="ECO:0007669"/>
    <property type="project" value="InterPro"/>
</dbReference>
<dbReference type="InterPro" id="IPR007210">
    <property type="entry name" value="ABC_Gly_betaine_transp_sub-bd"/>
</dbReference>
<feature type="domain" description="ABC-type glycine betaine transport system substrate-binding" evidence="1">
    <location>
        <begin position="82"/>
        <end position="356"/>
    </location>
</feature>
<accession>A0A1I4HJW2</accession>
<evidence type="ECO:0000313" key="3">
    <source>
        <dbReference type="Proteomes" id="UP000199550"/>
    </source>
</evidence>
<proteinExistence type="predicted"/>
<dbReference type="Proteomes" id="UP000199550">
    <property type="component" value="Unassembled WGS sequence"/>
</dbReference>
<reference evidence="2 3" key="1">
    <citation type="submission" date="2016-10" db="EMBL/GenBank/DDBJ databases">
        <authorList>
            <person name="de Groot N.N."/>
        </authorList>
    </citation>
    <scope>NUCLEOTIDE SEQUENCE [LARGE SCALE GENOMIC DNA]</scope>
    <source>
        <strain evidence="2 3">DSM 16199</strain>
    </source>
</reference>
<keyword evidence="3" id="KW-1185">Reference proteome</keyword>
<name>A0A1I4HJW2_9RHOB</name>
<organism evidence="2 3">
    <name type="scientific">Loktanella salsilacus</name>
    <dbReference type="NCBI Taxonomy" id="195913"/>
    <lineage>
        <taxon>Bacteria</taxon>
        <taxon>Pseudomonadati</taxon>
        <taxon>Pseudomonadota</taxon>
        <taxon>Alphaproteobacteria</taxon>
        <taxon>Rhodobacterales</taxon>
        <taxon>Roseobacteraceae</taxon>
        <taxon>Loktanella</taxon>
    </lineage>
</organism>
<dbReference type="STRING" id="195913.SAMN04488004_11829"/>
<dbReference type="AlphaFoldDB" id="A0A1I4HJW2"/>
<dbReference type="Gene3D" id="3.40.190.120">
    <property type="entry name" value="Osmoprotection protein (prox), domain 2"/>
    <property type="match status" value="1"/>
</dbReference>
<gene>
    <name evidence="2" type="ORF">SAMN04488004_11829</name>
</gene>
<dbReference type="Pfam" id="PF04069">
    <property type="entry name" value="OpuAC"/>
    <property type="match status" value="1"/>
</dbReference>
<sequence>MRCLCGAIADRSIAFLSPWHSPPGYSQDFHLAKGPPTLDFSVEWLHCVMQTQVIRDTVNMASKLILASLGLTAALTSAAQADVVVSSKIDTEGGLLGNMIALALEDAGLPVERRLQLGGTQVVREALLAGQIDLYPEYTGNAAYFFNEADSEIWKDAAAGYARAAELDLDANGLVWLQSAPANNTWAIAVTGPVAEENSLVTMSDFGAWVAGGGDIKLAASTEFVSSPAVLPAMQDTYGFTLSPDQTVVLSGGDTAATIQAAARGTSGVNAAMAYGTDGGVGATGLVVMADDKGVQPVYEPAPVIRGEVLAEYPSIPEVLNPIFAGLDMATLQKLNGRIQVGGEPAEAVARDYLTQIGVLQ</sequence>
<evidence type="ECO:0000259" key="1">
    <source>
        <dbReference type="Pfam" id="PF04069"/>
    </source>
</evidence>
<dbReference type="CDD" id="cd13616">
    <property type="entry name" value="PBP2_OsmF"/>
    <property type="match status" value="1"/>
</dbReference>
<dbReference type="Gene3D" id="3.40.190.10">
    <property type="entry name" value="Periplasmic binding protein-like II"/>
    <property type="match status" value="1"/>
</dbReference>
<protein>
    <submittedName>
        <fullName evidence="2">Osmoprotectant transport system substrate-binding protein</fullName>
    </submittedName>
</protein>
<dbReference type="EMBL" id="FOTF01000018">
    <property type="protein sequence ID" value="SFL42475.1"/>
    <property type="molecule type" value="Genomic_DNA"/>
</dbReference>
<evidence type="ECO:0000313" key="2">
    <source>
        <dbReference type="EMBL" id="SFL42475.1"/>
    </source>
</evidence>